<reference evidence="2" key="1">
    <citation type="journal article" date="2022" name="Mol. Ecol. Resour.">
        <title>The genomes of chicory, endive, great burdock and yacon provide insights into Asteraceae palaeo-polyploidization history and plant inulin production.</title>
        <authorList>
            <person name="Fan W."/>
            <person name="Wang S."/>
            <person name="Wang H."/>
            <person name="Wang A."/>
            <person name="Jiang F."/>
            <person name="Liu H."/>
            <person name="Zhao H."/>
            <person name="Xu D."/>
            <person name="Zhang Y."/>
        </authorList>
    </citation>
    <scope>NUCLEOTIDE SEQUENCE [LARGE SCALE GENOMIC DNA]</scope>
    <source>
        <strain evidence="2">cv. Punajuju</strain>
    </source>
</reference>
<gene>
    <name evidence="1" type="ORF">L2E82_01858</name>
</gene>
<name>A0ACB9H1B0_CICIN</name>
<sequence length="102" mass="11668">MYASIVFLNPRIPLINGPIIFLDFSPILKLIDFLPVTSSRKTTQENLFIFNIVPASRFSIPFDVPSLQHHGDDDLGFDLWENGCDDFCQTFGEDDEETEKEI</sequence>
<reference evidence="1 2" key="2">
    <citation type="journal article" date="2022" name="Mol. Ecol. Resour.">
        <title>The genomes of chicory, endive, great burdock and yacon provide insights into Asteraceae paleo-polyploidization history and plant inulin production.</title>
        <authorList>
            <person name="Fan W."/>
            <person name="Wang S."/>
            <person name="Wang H."/>
            <person name="Wang A."/>
            <person name="Jiang F."/>
            <person name="Liu H."/>
            <person name="Zhao H."/>
            <person name="Xu D."/>
            <person name="Zhang Y."/>
        </authorList>
    </citation>
    <scope>NUCLEOTIDE SEQUENCE [LARGE SCALE GENOMIC DNA]</scope>
    <source>
        <strain evidence="2">cv. Punajuju</strain>
        <tissue evidence="1">Leaves</tissue>
    </source>
</reference>
<protein>
    <submittedName>
        <fullName evidence="1">Uncharacterized protein</fullName>
    </submittedName>
</protein>
<dbReference type="EMBL" id="CM042009">
    <property type="protein sequence ID" value="KAI3789071.1"/>
    <property type="molecule type" value="Genomic_DNA"/>
</dbReference>
<evidence type="ECO:0000313" key="2">
    <source>
        <dbReference type="Proteomes" id="UP001055811"/>
    </source>
</evidence>
<proteinExistence type="predicted"/>
<keyword evidence="2" id="KW-1185">Reference proteome</keyword>
<dbReference type="Proteomes" id="UP001055811">
    <property type="component" value="Linkage Group LG01"/>
</dbReference>
<organism evidence="1 2">
    <name type="scientific">Cichorium intybus</name>
    <name type="common">Chicory</name>
    <dbReference type="NCBI Taxonomy" id="13427"/>
    <lineage>
        <taxon>Eukaryota</taxon>
        <taxon>Viridiplantae</taxon>
        <taxon>Streptophyta</taxon>
        <taxon>Embryophyta</taxon>
        <taxon>Tracheophyta</taxon>
        <taxon>Spermatophyta</taxon>
        <taxon>Magnoliopsida</taxon>
        <taxon>eudicotyledons</taxon>
        <taxon>Gunneridae</taxon>
        <taxon>Pentapetalae</taxon>
        <taxon>asterids</taxon>
        <taxon>campanulids</taxon>
        <taxon>Asterales</taxon>
        <taxon>Asteraceae</taxon>
        <taxon>Cichorioideae</taxon>
        <taxon>Cichorieae</taxon>
        <taxon>Cichoriinae</taxon>
        <taxon>Cichorium</taxon>
    </lineage>
</organism>
<evidence type="ECO:0000313" key="1">
    <source>
        <dbReference type="EMBL" id="KAI3789071.1"/>
    </source>
</evidence>
<comment type="caution">
    <text evidence="1">The sequence shown here is derived from an EMBL/GenBank/DDBJ whole genome shotgun (WGS) entry which is preliminary data.</text>
</comment>
<accession>A0ACB9H1B0</accession>